<dbReference type="Proteomes" id="UP000683925">
    <property type="component" value="Unassembled WGS sequence"/>
</dbReference>
<reference evidence="1" key="1">
    <citation type="submission" date="2021-01" db="EMBL/GenBank/DDBJ databases">
        <authorList>
            <consortium name="Genoscope - CEA"/>
            <person name="William W."/>
        </authorList>
    </citation>
    <scope>NUCLEOTIDE SEQUENCE</scope>
</reference>
<proteinExistence type="predicted"/>
<sequence>MLQFFQLTVRIKRFPCALRDQNYTRQFIQMNNSNRQVELMDLGDYQV</sequence>
<evidence type="ECO:0000313" key="2">
    <source>
        <dbReference type="Proteomes" id="UP000683925"/>
    </source>
</evidence>
<comment type="caution">
    <text evidence="1">The sequence shown here is derived from an EMBL/GenBank/DDBJ whole genome shotgun (WGS) entry which is preliminary data.</text>
</comment>
<name>A0A8S1VM34_PAROT</name>
<keyword evidence="2" id="KW-1185">Reference proteome</keyword>
<protein>
    <submittedName>
        <fullName evidence="1">Uncharacterized protein</fullName>
    </submittedName>
</protein>
<accession>A0A8S1VM34</accession>
<evidence type="ECO:0000313" key="1">
    <source>
        <dbReference type="EMBL" id="CAD8176709.1"/>
    </source>
</evidence>
<gene>
    <name evidence="1" type="ORF">POCTA_138.1.T0670229</name>
</gene>
<organism evidence="1 2">
    <name type="scientific">Paramecium octaurelia</name>
    <dbReference type="NCBI Taxonomy" id="43137"/>
    <lineage>
        <taxon>Eukaryota</taxon>
        <taxon>Sar</taxon>
        <taxon>Alveolata</taxon>
        <taxon>Ciliophora</taxon>
        <taxon>Intramacronucleata</taxon>
        <taxon>Oligohymenophorea</taxon>
        <taxon>Peniculida</taxon>
        <taxon>Parameciidae</taxon>
        <taxon>Paramecium</taxon>
    </lineage>
</organism>
<dbReference type="AlphaFoldDB" id="A0A8S1VM34"/>
<dbReference type="EMBL" id="CAJJDP010000066">
    <property type="protein sequence ID" value="CAD8176709.1"/>
    <property type="molecule type" value="Genomic_DNA"/>
</dbReference>